<evidence type="ECO:0000313" key="4">
    <source>
        <dbReference type="Proteomes" id="UP001652626"/>
    </source>
</evidence>
<reference evidence="5" key="1">
    <citation type="submission" date="2025-08" db="UniProtKB">
        <authorList>
            <consortium name="RefSeq"/>
        </authorList>
    </citation>
    <scope>IDENTIFICATION</scope>
    <source>
        <tissue evidence="5">Whole body</tissue>
    </source>
</reference>
<evidence type="ECO:0000313" key="5">
    <source>
        <dbReference type="RefSeq" id="XP_064076926.1"/>
    </source>
</evidence>
<evidence type="ECO:0000259" key="3">
    <source>
        <dbReference type="PROSITE" id="PS51468"/>
    </source>
</evidence>
<feature type="domain" description="VIT" evidence="3">
    <location>
        <begin position="40"/>
        <end position="169"/>
    </location>
</feature>
<evidence type="ECO:0000256" key="1">
    <source>
        <dbReference type="SAM" id="SignalP"/>
    </source>
</evidence>
<dbReference type="PROSITE" id="PS51468">
    <property type="entry name" value="VIT"/>
    <property type="match status" value="1"/>
</dbReference>
<dbReference type="Proteomes" id="UP001652626">
    <property type="component" value="Chromosome 5"/>
</dbReference>
<dbReference type="PANTHER" id="PTHR10338:SF108">
    <property type="entry name" value="INTER-ALPHA-TRYPSIN INHIBITOR HEAVY CHAIN H4-LIKE PROTEIN"/>
    <property type="match status" value="1"/>
</dbReference>
<dbReference type="Pfam" id="PF08487">
    <property type="entry name" value="VIT"/>
    <property type="match status" value="1"/>
</dbReference>
<evidence type="ECO:0000259" key="2">
    <source>
        <dbReference type="PROSITE" id="PS50234"/>
    </source>
</evidence>
<keyword evidence="1" id="KW-0732">Signal</keyword>
<gene>
    <name evidence="5" type="primary">LOC113392406</name>
</gene>
<dbReference type="Gene3D" id="3.40.50.410">
    <property type="entry name" value="von Willebrand factor, type A domain"/>
    <property type="match status" value="1"/>
</dbReference>
<dbReference type="GeneID" id="113392406"/>
<dbReference type="RefSeq" id="XP_064076926.1">
    <property type="nucleotide sequence ID" value="XM_064220856.1"/>
</dbReference>
<accession>A0ABM4B046</accession>
<proteinExistence type="predicted"/>
<dbReference type="InterPro" id="IPR050934">
    <property type="entry name" value="ITIH"/>
</dbReference>
<feature type="signal peptide" evidence="1">
    <location>
        <begin position="1"/>
        <end position="21"/>
    </location>
</feature>
<name>A0ABM4B046_VANTA</name>
<feature type="chain" id="PRO_5046767623" evidence="1">
    <location>
        <begin position="22"/>
        <end position="953"/>
    </location>
</feature>
<dbReference type="SUPFAM" id="SSF53300">
    <property type="entry name" value="vWA-like"/>
    <property type="match status" value="1"/>
</dbReference>
<dbReference type="PROSITE" id="PS50234">
    <property type="entry name" value="VWFA"/>
    <property type="match status" value="1"/>
</dbReference>
<dbReference type="InterPro" id="IPR036465">
    <property type="entry name" value="vWFA_dom_sf"/>
</dbReference>
<organism evidence="4 5">
    <name type="scientific">Vanessa tameamea</name>
    <name type="common">Kamehameha butterfly</name>
    <dbReference type="NCBI Taxonomy" id="334116"/>
    <lineage>
        <taxon>Eukaryota</taxon>
        <taxon>Metazoa</taxon>
        <taxon>Ecdysozoa</taxon>
        <taxon>Arthropoda</taxon>
        <taxon>Hexapoda</taxon>
        <taxon>Insecta</taxon>
        <taxon>Pterygota</taxon>
        <taxon>Neoptera</taxon>
        <taxon>Endopterygota</taxon>
        <taxon>Lepidoptera</taxon>
        <taxon>Glossata</taxon>
        <taxon>Ditrysia</taxon>
        <taxon>Papilionoidea</taxon>
        <taxon>Nymphalidae</taxon>
        <taxon>Nymphalinae</taxon>
        <taxon>Vanessa</taxon>
    </lineage>
</organism>
<dbReference type="SMART" id="SM00327">
    <property type="entry name" value="VWA"/>
    <property type="match status" value="1"/>
</dbReference>
<dbReference type="InterPro" id="IPR002035">
    <property type="entry name" value="VWF_A"/>
</dbReference>
<feature type="domain" description="VWFA" evidence="2">
    <location>
        <begin position="327"/>
        <end position="553"/>
    </location>
</feature>
<dbReference type="PANTHER" id="PTHR10338">
    <property type="entry name" value="INTER-ALPHA-TRYPSIN INHIBITOR HEAVY CHAIN FAMILY MEMBER"/>
    <property type="match status" value="1"/>
</dbReference>
<dbReference type="Pfam" id="PF13768">
    <property type="entry name" value="VWA_3"/>
    <property type="match status" value="1"/>
</dbReference>
<keyword evidence="4" id="KW-1185">Reference proteome</keyword>
<sequence length="953" mass="105017">MQPRWLSVVCCVSIFVVNGYAAAVPTQDTFVVAKAEGEGTETSEVTTEEPSAPIKLTKMEVNSEVSLRYAHTAVVTYVRNPSRRSQQATFHVLLPETAFISGFVMRLSGKSYKAYVKEKEEAKKIYSEAVSQGIGAAHIAAKARDSNHFTVSVNVEPNTEAVFNLTYEELLVRRNGVYNHAINLHPGALVPKMEVTVHIKESQKISLLRVPEVRTGNEIDATENDAHNSKVVIEKSDDEKEATITFTPDLEEQKRLMAVYADKIKESASSSHNWYSRQSDDDKTTGVLGQFVVQYDVIRPEKGEILVNDGYFVHFFAPQELTPLSKLVVFVLDTSGSMSGRKIKQLRSAMHAILADLRLTDYFSIVEFNSNVKVHKLAEALEEPSRPHYEWSAVELPVTLVVPALATPDNIAKAQVIISRLSAGGGTNIHKALDVAVDVINKAYKPSPTDSSTAVNQTTTETVERINDELQPIIIFLTDGDATMGETNPTRILSYITEKNAGEKKASIYSLAFGQDADRDLLRKLSLRNEGFMRQIYEAADAALQLRHFYQQVSSPLLAHVKFVYPPNQVKAGSVTRHAFDAMFAGGETVVAGKLEPGVQELEPQVTAFCSDDDHHGRKRYEVKNKVKVSEKKEEYLPLERLWAYLSIKQLLDERDAHEQDATKEENSPEKRALAIALKYEFVTPLTSLVVVKPNATSAVDTESSDKPAYALPQRPFLQPIFGAVPLSSSFASSSLGLSSGPLVLSGQAYQLALDGADDLQLEEEDLELNMGYSSRSDNRGFVRYAIPQSASYGLDLPDGFLFRRKDSMHSIDYFHPTTAATPWFTSSAPAVATTESLEEAYHLQGYSWALNLIDSNTNSLEFVANGKNVTLELSKSNTVPKASDGDIDCAHGVGEGAAEAGAEGGVCVYLTRCVAARDISLDEYRNKYCVVENKYAGVCCPKNKVDTETPYL</sequence>
<protein>
    <submittedName>
        <fullName evidence="5">Inter-alpha-trypsin inhibitor heavy chain H3-like isoform X1</fullName>
    </submittedName>
</protein>
<dbReference type="InterPro" id="IPR013694">
    <property type="entry name" value="VIT"/>
</dbReference>
<dbReference type="SMART" id="SM00609">
    <property type="entry name" value="VIT"/>
    <property type="match status" value="1"/>
</dbReference>